<dbReference type="GO" id="GO:0005886">
    <property type="term" value="C:plasma membrane"/>
    <property type="evidence" value="ECO:0007669"/>
    <property type="project" value="TreeGrafter"/>
</dbReference>
<comment type="subcellular location">
    <subcellularLocation>
        <location evidence="1">Membrane</location>
    </subcellularLocation>
</comment>
<dbReference type="GO" id="GO:0046677">
    <property type="term" value="P:response to antibiotic"/>
    <property type="evidence" value="ECO:0007669"/>
    <property type="project" value="InterPro"/>
</dbReference>
<accession>A0A0E3JZ24</accession>
<evidence type="ECO:0000256" key="2">
    <source>
        <dbReference type="ARBA" id="ARBA00007171"/>
    </source>
</evidence>
<dbReference type="InterPro" id="IPR032710">
    <property type="entry name" value="NTF2-like_dom_sf"/>
</dbReference>
<sequence length="688" mass="77390">MKMNFLSNKLYKNKKLGLFVFFTVIILIVFISIFWWNKTKATLAKETFNSYVNAWNKKDFKFMYDMIDEDSKSKISELDFVQRYKNIHNGIGLKKVDVKVKSLEKNKYDKDIENINFEVTMDTMAGKLNFSNVAQLRKNKSWKIIWSSKMIFPELENEDKVWINTLNSKRGEIKDRNNKALALDGTAAEIGIIPGKLGNESEKSKEEVSKLLQVPVEDINKKLSASYVQQYMFIPIKTISQDDKEKIDSLLKIPGVMVNEKKARVYPLKEKAAHLVGYVQAINADEIEKNKDSDYKNGDVVGKTGLEKIYEKVLRGKNGYEIYIANKDGKKKKTLISTAVKNGEDLKLTIDSDMQNLLYEELSKDAGAAVAMNPKTGEVLALVSTPSYNPNDFVMGLSQDLWKNLNEDKKKPLYNRFQSNLCPGSVFKPVTAAIGLKTKSINEEVSKNISGLKWQKDKSWGSYFVTRVDDYGQPTNLINALVHSDNIYFAQAALNIGKDKFQTELKKFGLGEKIPFEYGMSKSQFDADGDIKDEIQLADSGYGQGQILLNPLHLAAIYSSFVNSGSMIKPYIKYDETGKAEIWKNNVFSKEVADTILKDLTQVVENPGGTGHEAYIPGLNLAGKTGTAEIKLSQSDVNGTELGWFAAVNTDNPKLLVIAMAQDVKERGGSHYVIPMVKKVFESFNVAK</sequence>
<comment type="similarity">
    <text evidence="2">Belongs to the transpeptidase family.</text>
</comment>
<evidence type="ECO:0000256" key="1">
    <source>
        <dbReference type="ARBA" id="ARBA00004370"/>
    </source>
</evidence>
<evidence type="ECO:0000313" key="6">
    <source>
        <dbReference type="EMBL" id="AKA69455.1"/>
    </source>
</evidence>
<dbReference type="InterPro" id="IPR005311">
    <property type="entry name" value="PBP_dimer"/>
</dbReference>
<gene>
    <name evidence="6" type="ORF">CSCA_2330</name>
</gene>
<keyword evidence="4" id="KW-1133">Transmembrane helix</keyword>
<keyword evidence="7" id="KW-1185">Reference proteome</keyword>
<dbReference type="Gene3D" id="3.30.1390.30">
    <property type="entry name" value="Penicillin-binding protein 2a, domain 3"/>
    <property type="match status" value="1"/>
</dbReference>
<dbReference type="InterPro" id="IPR007887">
    <property type="entry name" value="MecA_N"/>
</dbReference>
<name>A0A0E3JZ24_CLOSL</name>
<dbReference type="Proteomes" id="UP000033115">
    <property type="component" value="Chromosome"/>
</dbReference>
<dbReference type="Gene3D" id="3.90.1310.10">
    <property type="entry name" value="Penicillin-binding protein 2a (Domain 2)"/>
    <property type="match status" value="1"/>
</dbReference>
<dbReference type="InterPro" id="IPR050515">
    <property type="entry name" value="Beta-lactam/transpept"/>
</dbReference>
<dbReference type="SUPFAM" id="SSF54427">
    <property type="entry name" value="NTF2-like"/>
    <property type="match status" value="1"/>
</dbReference>
<keyword evidence="4" id="KW-0812">Transmembrane</keyword>
<evidence type="ECO:0000313" key="7">
    <source>
        <dbReference type="Proteomes" id="UP000033115"/>
    </source>
</evidence>
<dbReference type="STRING" id="1548.CSCA_2330"/>
<dbReference type="GO" id="GO:0008658">
    <property type="term" value="F:penicillin binding"/>
    <property type="evidence" value="ECO:0007669"/>
    <property type="project" value="InterPro"/>
</dbReference>
<protein>
    <submittedName>
        <fullName evidence="6">Pbp</fullName>
    </submittedName>
</protein>
<dbReference type="Gene3D" id="3.40.710.10">
    <property type="entry name" value="DD-peptidase/beta-lactamase superfamily"/>
    <property type="match status" value="1"/>
</dbReference>
<dbReference type="PANTHER" id="PTHR30627">
    <property type="entry name" value="PEPTIDOGLYCAN D,D-TRANSPEPTIDASE"/>
    <property type="match status" value="1"/>
</dbReference>
<keyword evidence="3 4" id="KW-0472">Membrane</keyword>
<dbReference type="InterPro" id="IPR012338">
    <property type="entry name" value="Beta-lactam/transpept-like"/>
</dbReference>
<proteinExistence type="inferred from homology"/>
<dbReference type="EMBL" id="CP009933">
    <property type="protein sequence ID" value="AKA69455.1"/>
    <property type="molecule type" value="Genomic_DNA"/>
</dbReference>
<evidence type="ECO:0000256" key="3">
    <source>
        <dbReference type="ARBA" id="ARBA00023136"/>
    </source>
</evidence>
<evidence type="ECO:0000256" key="4">
    <source>
        <dbReference type="SAM" id="Phobius"/>
    </source>
</evidence>
<dbReference type="InterPro" id="IPR001460">
    <property type="entry name" value="PCN-bd_Tpept"/>
</dbReference>
<dbReference type="PANTHER" id="PTHR30627:SF25">
    <property type="entry name" value="PENICILLIN-BINDING PROTEIN 3"/>
    <property type="match status" value="1"/>
</dbReference>
<dbReference type="Pfam" id="PF03717">
    <property type="entry name" value="PBP_dimer"/>
    <property type="match status" value="1"/>
</dbReference>
<dbReference type="Pfam" id="PF05223">
    <property type="entry name" value="MecA_N"/>
    <property type="match status" value="1"/>
</dbReference>
<dbReference type="HOGENOM" id="CLU_009289_5_2_9"/>
<dbReference type="GO" id="GO:0071555">
    <property type="term" value="P:cell wall organization"/>
    <property type="evidence" value="ECO:0007669"/>
    <property type="project" value="TreeGrafter"/>
</dbReference>
<dbReference type="InterPro" id="IPR036138">
    <property type="entry name" value="PBP_dimer_sf"/>
</dbReference>
<reference evidence="6 7" key="1">
    <citation type="journal article" date="2015" name="J. Biotechnol.">
        <title>Complete genome sequence of a malodorant-producing acetogen, Clostridium scatologenes ATCC 25775(T).</title>
        <authorList>
            <person name="Zhu Z."/>
            <person name="Guo T."/>
            <person name="Zheng H."/>
            <person name="Song T."/>
            <person name="Ouyang P."/>
            <person name="Xie J."/>
        </authorList>
    </citation>
    <scope>NUCLEOTIDE SEQUENCE [LARGE SCALE GENOMIC DNA]</scope>
    <source>
        <strain evidence="6 7">ATCC 25775</strain>
    </source>
</reference>
<feature type="transmembrane region" description="Helical" evidence="4">
    <location>
        <begin position="16"/>
        <end position="36"/>
    </location>
</feature>
<dbReference type="SUPFAM" id="SSF56601">
    <property type="entry name" value="beta-lactamase/transpeptidase-like"/>
    <property type="match status" value="1"/>
</dbReference>
<dbReference type="GO" id="GO:0071972">
    <property type="term" value="F:peptidoglycan L,D-transpeptidase activity"/>
    <property type="evidence" value="ECO:0007669"/>
    <property type="project" value="TreeGrafter"/>
</dbReference>
<dbReference type="InterPro" id="IPR002048">
    <property type="entry name" value="EF_hand_dom"/>
</dbReference>
<dbReference type="PROSITE" id="PS50222">
    <property type="entry name" value="EF_HAND_2"/>
    <property type="match status" value="1"/>
</dbReference>
<dbReference type="AlphaFoldDB" id="A0A0E3JZ24"/>
<dbReference type="Gene3D" id="3.10.450.100">
    <property type="entry name" value="NTF2-like, domain 1"/>
    <property type="match status" value="1"/>
</dbReference>
<dbReference type="Pfam" id="PF00905">
    <property type="entry name" value="Transpeptidase"/>
    <property type="match status" value="1"/>
</dbReference>
<organism evidence="6 7">
    <name type="scientific">Clostridium scatologenes</name>
    <dbReference type="NCBI Taxonomy" id="1548"/>
    <lineage>
        <taxon>Bacteria</taxon>
        <taxon>Bacillati</taxon>
        <taxon>Bacillota</taxon>
        <taxon>Clostridia</taxon>
        <taxon>Eubacteriales</taxon>
        <taxon>Clostridiaceae</taxon>
        <taxon>Clostridium</taxon>
    </lineage>
</organism>
<dbReference type="KEGG" id="csq:CSCA_2330"/>
<dbReference type="GO" id="GO:0005509">
    <property type="term" value="F:calcium ion binding"/>
    <property type="evidence" value="ECO:0007669"/>
    <property type="project" value="InterPro"/>
</dbReference>
<evidence type="ECO:0000259" key="5">
    <source>
        <dbReference type="PROSITE" id="PS50222"/>
    </source>
</evidence>
<feature type="domain" description="EF-hand" evidence="5">
    <location>
        <begin position="55"/>
        <end position="90"/>
    </location>
</feature>
<dbReference type="SUPFAM" id="SSF56519">
    <property type="entry name" value="Penicillin binding protein dimerisation domain"/>
    <property type="match status" value="1"/>
</dbReference>